<gene>
    <name evidence="3" type="primary">spoIIIAG</name>
    <name evidence="3" type="ORF">H9661_01490</name>
</gene>
<dbReference type="Proteomes" id="UP000627781">
    <property type="component" value="Unassembled WGS sequence"/>
</dbReference>
<dbReference type="InterPro" id="IPR014195">
    <property type="entry name" value="Spore_III_AG"/>
</dbReference>
<evidence type="ECO:0000256" key="1">
    <source>
        <dbReference type="SAM" id="MobiDB-lite"/>
    </source>
</evidence>
<feature type="region of interest" description="Disordered" evidence="1">
    <location>
        <begin position="113"/>
        <end position="142"/>
    </location>
</feature>
<dbReference type="RefSeq" id="WP_143314340.1">
    <property type="nucleotide sequence ID" value="NZ_JACSRA010000002.1"/>
</dbReference>
<keyword evidence="4" id="KW-1185">Reference proteome</keyword>
<feature type="transmembrane region" description="Helical" evidence="2">
    <location>
        <begin position="21"/>
        <end position="40"/>
    </location>
</feature>
<proteinExistence type="predicted"/>
<feature type="compositionally biased region" description="Polar residues" evidence="1">
    <location>
        <begin position="129"/>
        <end position="142"/>
    </location>
</feature>
<comment type="caution">
    <text evidence="3">The sequence shown here is derived from an EMBL/GenBank/DDBJ whole genome shotgun (WGS) entry which is preliminary data.</text>
</comment>
<keyword evidence="2" id="KW-1133">Transmembrane helix</keyword>
<organism evidence="3 4">
    <name type="scientific">Clostridium cibarium</name>
    <dbReference type="NCBI Taxonomy" id="2762247"/>
    <lineage>
        <taxon>Bacteria</taxon>
        <taxon>Bacillati</taxon>
        <taxon>Bacillota</taxon>
        <taxon>Clostridia</taxon>
        <taxon>Eubacteriales</taxon>
        <taxon>Clostridiaceae</taxon>
        <taxon>Clostridium</taxon>
    </lineage>
</organism>
<reference evidence="3 4" key="1">
    <citation type="submission" date="2020-08" db="EMBL/GenBank/DDBJ databases">
        <title>A Genomic Blueprint of the Chicken Gut Microbiome.</title>
        <authorList>
            <person name="Gilroy R."/>
            <person name="Ravi A."/>
            <person name="Getino M."/>
            <person name="Pursley I."/>
            <person name="Horton D.L."/>
            <person name="Alikhan N.-F."/>
            <person name="Baker D."/>
            <person name="Gharbi K."/>
            <person name="Hall N."/>
            <person name="Watson M."/>
            <person name="Adriaenssens E.M."/>
            <person name="Foster-Nyarko E."/>
            <person name="Jarju S."/>
            <person name="Secka A."/>
            <person name="Antonio M."/>
            <person name="Oren A."/>
            <person name="Chaudhuri R."/>
            <person name="La Ragione R.M."/>
            <person name="Hildebrand F."/>
            <person name="Pallen M.J."/>
        </authorList>
    </citation>
    <scope>NUCLEOTIDE SEQUENCE [LARGE SCALE GENOMIC DNA]</scope>
    <source>
        <strain evidence="3 4">Sa3CVN1</strain>
    </source>
</reference>
<protein>
    <submittedName>
        <fullName evidence="3">Stage III sporulation protein AG</fullName>
    </submittedName>
</protein>
<accession>A0ABR8PPB2</accession>
<keyword evidence="2" id="KW-0472">Membrane</keyword>
<evidence type="ECO:0000313" key="4">
    <source>
        <dbReference type="Proteomes" id="UP000627781"/>
    </source>
</evidence>
<keyword evidence="2" id="KW-0812">Transmembrane</keyword>
<dbReference type="EMBL" id="JACSRA010000002">
    <property type="protein sequence ID" value="MBD7910016.1"/>
    <property type="molecule type" value="Genomic_DNA"/>
</dbReference>
<evidence type="ECO:0000313" key="3">
    <source>
        <dbReference type="EMBL" id="MBD7910016.1"/>
    </source>
</evidence>
<evidence type="ECO:0000256" key="2">
    <source>
        <dbReference type="SAM" id="Phobius"/>
    </source>
</evidence>
<sequence>MDKDKIFNELKKILKDKKVSNSLAVLLILAFVLIAINILLPKFITTGTSKNQNEVKTVADETVSGATKNYEEEQKKELINILKKIQGTGNVDCMITFESGEVKVPAYDIDKQNNTTEETDKDGGKRVNKQQNDSSKVVMSSKNGDNEPFILENYKPKVIGVLVVAEGAKNSKVKSDIEKAVENLYGLPANKVNVYTMN</sequence>
<dbReference type="NCBIfam" id="TIGR02830">
    <property type="entry name" value="spore_III_AG"/>
    <property type="match status" value="1"/>
</dbReference>
<name>A0ABR8PPB2_9CLOT</name>